<dbReference type="FunFam" id="2.60.40.10:FF:000056">
    <property type="entry name" value="twitchin isoform X4"/>
    <property type="match status" value="3"/>
</dbReference>
<feature type="domain" description="Fibronectin type-III" evidence="20">
    <location>
        <begin position="2821"/>
        <end position="2916"/>
    </location>
</feature>
<evidence type="ECO:0000256" key="1">
    <source>
        <dbReference type="ARBA" id="ARBA00001946"/>
    </source>
</evidence>
<feature type="domain" description="Fibronectin type-III" evidence="20">
    <location>
        <begin position="1715"/>
        <end position="1813"/>
    </location>
</feature>
<evidence type="ECO:0000256" key="6">
    <source>
        <dbReference type="ARBA" id="ARBA00022553"/>
    </source>
</evidence>
<feature type="domain" description="Ig-like" evidence="19">
    <location>
        <begin position="107"/>
        <end position="202"/>
    </location>
</feature>
<keyword evidence="8" id="KW-0479">Metal-binding</keyword>
<feature type="domain" description="Ig-like" evidence="19">
    <location>
        <begin position="542"/>
        <end position="630"/>
    </location>
</feature>
<comment type="cofactor">
    <cofactor evidence="1">
        <name>Mg(2+)</name>
        <dbReference type="ChEBI" id="CHEBI:18420"/>
    </cofactor>
</comment>
<dbReference type="PRINTS" id="PR00014">
    <property type="entry name" value="FNTYPEIII"/>
</dbReference>
<reference evidence="21" key="1">
    <citation type="submission" date="2021-02" db="EMBL/GenBank/DDBJ databases">
        <authorList>
            <person name="Nowell W R."/>
        </authorList>
    </citation>
    <scope>NUCLEOTIDE SEQUENCE</scope>
</reference>
<evidence type="ECO:0000259" key="20">
    <source>
        <dbReference type="PROSITE" id="PS50853"/>
    </source>
</evidence>
<dbReference type="InterPro" id="IPR036179">
    <property type="entry name" value="Ig-like_dom_sf"/>
</dbReference>
<comment type="similarity">
    <text evidence="3">Belongs to the protein kinase superfamily. CAMK Ser/Thr protein kinase family.</text>
</comment>
<dbReference type="FunFam" id="2.60.40.10:FF:000097">
    <property type="entry name" value="Bent, isoform F"/>
    <property type="match status" value="1"/>
</dbReference>
<feature type="domain" description="Fibronectin type-III" evidence="20">
    <location>
        <begin position="2919"/>
        <end position="3018"/>
    </location>
</feature>
<dbReference type="SMART" id="SM00409">
    <property type="entry name" value="IG"/>
    <property type="match status" value="16"/>
</dbReference>
<protein>
    <recommendedName>
        <fullName evidence="4">non-specific serine/threonine protein kinase</fullName>
        <ecNumber evidence="4">2.7.11.1</ecNumber>
    </recommendedName>
</protein>
<evidence type="ECO:0000256" key="3">
    <source>
        <dbReference type="ARBA" id="ARBA00006692"/>
    </source>
</evidence>
<feature type="region of interest" description="Disordered" evidence="18">
    <location>
        <begin position="2020"/>
        <end position="2039"/>
    </location>
</feature>
<dbReference type="FunFam" id="2.60.40.10:FF:000080">
    <property type="entry name" value="Myosin light chain kinase, smooth muscle"/>
    <property type="match status" value="1"/>
</dbReference>
<feature type="compositionally biased region" description="Low complexity" evidence="18">
    <location>
        <begin position="692"/>
        <end position="701"/>
    </location>
</feature>
<feature type="domain" description="Fibronectin type-III" evidence="20">
    <location>
        <begin position="2721"/>
        <end position="2815"/>
    </location>
</feature>
<keyword evidence="7" id="KW-0808">Transferase</keyword>
<feature type="region of interest" description="Disordered" evidence="18">
    <location>
        <begin position="875"/>
        <end position="925"/>
    </location>
</feature>
<evidence type="ECO:0000256" key="8">
    <source>
        <dbReference type="ARBA" id="ARBA00022723"/>
    </source>
</evidence>
<feature type="region of interest" description="Disordered" evidence="18">
    <location>
        <begin position="1566"/>
        <end position="1585"/>
    </location>
</feature>
<feature type="domain" description="Ig-like" evidence="19">
    <location>
        <begin position="2617"/>
        <end position="2713"/>
    </location>
</feature>
<comment type="catalytic activity">
    <reaction evidence="16">
        <text>L-threonyl-[protein] + ATP = O-phospho-L-threonyl-[protein] + ADP + H(+)</text>
        <dbReference type="Rhea" id="RHEA:46608"/>
        <dbReference type="Rhea" id="RHEA-COMP:11060"/>
        <dbReference type="Rhea" id="RHEA-COMP:11605"/>
        <dbReference type="ChEBI" id="CHEBI:15378"/>
        <dbReference type="ChEBI" id="CHEBI:30013"/>
        <dbReference type="ChEBI" id="CHEBI:30616"/>
        <dbReference type="ChEBI" id="CHEBI:61977"/>
        <dbReference type="ChEBI" id="CHEBI:456216"/>
        <dbReference type="EC" id="2.7.11.1"/>
    </reaction>
</comment>
<feature type="domain" description="Ig-like" evidence="19">
    <location>
        <begin position="940"/>
        <end position="1037"/>
    </location>
</feature>
<evidence type="ECO:0000256" key="5">
    <source>
        <dbReference type="ARBA" id="ARBA00022527"/>
    </source>
</evidence>
<dbReference type="GO" id="GO:0045214">
    <property type="term" value="P:sarcomere organization"/>
    <property type="evidence" value="ECO:0007669"/>
    <property type="project" value="TreeGrafter"/>
</dbReference>
<feature type="domain" description="Ig-like" evidence="19">
    <location>
        <begin position="1"/>
        <end position="86"/>
    </location>
</feature>
<dbReference type="InterPro" id="IPR013098">
    <property type="entry name" value="Ig_I-set"/>
</dbReference>
<evidence type="ECO:0000256" key="17">
    <source>
        <dbReference type="ARBA" id="ARBA00048679"/>
    </source>
</evidence>
<evidence type="ECO:0000256" key="2">
    <source>
        <dbReference type="ARBA" id="ARBA00004657"/>
    </source>
</evidence>
<keyword evidence="11" id="KW-0106">Calcium</keyword>
<dbReference type="FunFam" id="2.60.40.10:FF:000031">
    <property type="entry name" value="Myosin-binding protein C, slow type"/>
    <property type="match status" value="2"/>
</dbReference>
<keyword evidence="9" id="KW-0677">Repeat</keyword>
<feature type="domain" description="Ig-like" evidence="19">
    <location>
        <begin position="316"/>
        <end position="409"/>
    </location>
</feature>
<evidence type="ECO:0000256" key="11">
    <source>
        <dbReference type="ARBA" id="ARBA00022837"/>
    </source>
</evidence>
<evidence type="ECO:0000313" key="22">
    <source>
        <dbReference type="Proteomes" id="UP000663828"/>
    </source>
</evidence>
<comment type="catalytic activity">
    <reaction evidence="17">
        <text>L-seryl-[protein] + ATP = O-phospho-L-seryl-[protein] + ADP + H(+)</text>
        <dbReference type="Rhea" id="RHEA:17989"/>
        <dbReference type="Rhea" id="RHEA-COMP:9863"/>
        <dbReference type="Rhea" id="RHEA-COMP:11604"/>
        <dbReference type="ChEBI" id="CHEBI:15378"/>
        <dbReference type="ChEBI" id="CHEBI:29999"/>
        <dbReference type="ChEBI" id="CHEBI:30616"/>
        <dbReference type="ChEBI" id="CHEBI:83421"/>
        <dbReference type="ChEBI" id="CHEBI:456216"/>
        <dbReference type="EC" id="2.7.11.1"/>
    </reaction>
</comment>
<dbReference type="InterPro" id="IPR013783">
    <property type="entry name" value="Ig-like_fold"/>
</dbReference>
<evidence type="ECO:0000256" key="7">
    <source>
        <dbReference type="ARBA" id="ARBA00022679"/>
    </source>
</evidence>
<dbReference type="PANTHER" id="PTHR13817">
    <property type="entry name" value="TITIN"/>
    <property type="match status" value="1"/>
</dbReference>
<evidence type="ECO:0000256" key="4">
    <source>
        <dbReference type="ARBA" id="ARBA00012513"/>
    </source>
</evidence>
<evidence type="ECO:0000256" key="12">
    <source>
        <dbReference type="ARBA" id="ARBA00022842"/>
    </source>
</evidence>
<feature type="domain" description="Fibronectin type-III" evidence="20">
    <location>
        <begin position="2418"/>
        <end position="2516"/>
    </location>
</feature>
<dbReference type="EC" id="2.7.11.1" evidence="4"/>
<dbReference type="CDD" id="cd00063">
    <property type="entry name" value="FN3"/>
    <property type="match status" value="12"/>
</dbReference>
<dbReference type="GO" id="GO:0031430">
    <property type="term" value="C:M band"/>
    <property type="evidence" value="ECO:0007669"/>
    <property type="project" value="TreeGrafter"/>
</dbReference>
<feature type="domain" description="Fibronectin type-III" evidence="20">
    <location>
        <begin position="2124"/>
        <end position="2219"/>
    </location>
</feature>
<dbReference type="InterPro" id="IPR050964">
    <property type="entry name" value="Striated_Muscle_Regulatory"/>
</dbReference>
<dbReference type="GO" id="GO:0005516">
    <property type="term" value="F:calmodulin binding"/>
    <property type="evidence" value="ECO:0007669"/>
    <property type="project" value="UniProtKB-KW"/>
</dbReference>
<feature type="domain" description="Fibronectin type-III" evidence="20">
    <location>
        <begin position="2024"/>
        <end position="2118"/>
    </location>
</feature>
<dbReference type="GO" id="GO:0004674">
    <property type="term" value="F:protein serine/threonine kinase activity"/>
    <property type="evidence" value="ECO:0007669"/>
    <property type="project" value="UniProtKB-KW"/>
</dbReference>
<evidence type="ECO:0000256" key="15">
    <source>
        <dbReference type="ARBA" id="ARBA00023319"/>
    </source>
</evidence>
<feature type="domain" description="Ig-like" evidence="19">
    <location>
        <begin position="423"/>
        <end position="516"/>
    </location>
</feature>
<dbReference type="PANTHER" id="PTHR13817:SF151">
    <property type="entry name" value="TITIN"/>
    <property type="match status" value="1"/>
</dbReference>
<dbReference type="PROSITE" id="PS50853">
    <property type="entry name" value="FN3"/>
    <property type="match status" value="12"/>
</dbReference>
<evidence type="ECO:0000256" key="14">
    <source>
        <dbReference type="ARBA" id="ARBA00023157"/>
    </source>
</evidence>
<dbReference type="Pfam" id="PF00041">
    <property type="entry name" value="fn3"/>
    <property type="match status" value="12"/>
</dbReference>
<feature type="domain" description="Fibronectin type-III" evidence="20">
    <location>
        <begin position="1421"/>
        <end position="1517"/>
    </location>
</feature>
<dbReference type="InterPro" id="IPR003598">
    <property type="entry name" value="Ig_sub2"/>
</dbReference>
<feature type="domain" description="Ig-like" evidence="19">
    <location>
        <begin position="1138"/>
        <end position="1226"/>
    </location>
</feature>
<feature type="non-terminal residue" evidence="21">
    <location>
        <position position="3085"/>
    </location>
</feature>
<keyword evidence="14" id="KW-1015">Disulfide bond</keyword>
<dbReference type="FunFam" id="2.60.40.10:FF:000034">
    <property type="entry name" value="Titin isoform A"/>
    <property type="match status" value="1"/>
</dbReference>
<dbReference type="GO" id="GO:0046872">
    <property type="term" value="F:metal ion binding"/>
    <property type="evidence" value="ECO:0007669"/>
    <property type="project" value="UniProtKB-KW"/>
</dbReference>
<feature type="domain" description="Fibronectin type-III" evidence="20">
    <location>
        <begin position="2225"/>
        <end position="2322"/>
    </location>
</feature>
<evidence type="ECO:0000256" key="13">
    <source>
        <dbReference type="ARBA" id="ARBA00022860"/>
    </source>
</evidence>
<keyword evidence="6" id="KW-0597">Phosphoprotein</keyword>
<dbReference type="FunFam" id="2.60.40.10:FF:000127">
    <property type="entry name" value="titin isoform X1"/>
    <property type="match status" value="4"/>
</dbReference>
<dbReference type="PROSITE" id="PS50835">
    <property type="entry name" value="IG_LIKE"/>
    <property type="match status" value="13"/>
</dbReference>
<evidence type="ECO:0000256" key="16">
    <source>
        <dbReference type="ARBA" id="ARBA00047899"/>
    </source>
</evidence>
<accession>A0A815S2M2</accession>
<dbReference type="InterPro" id="IPR007110">
    <property type="entry name" value="Ig-like_dom"/>
</dbReference>
<keyword evidence="5" id="KW-0723">Serine/threonine-protein kinase</keyword>
<feature type="domain" description="Ig-like" evidence="19">
    <location>
        <begin position="212"/>
        <end position="304"/>
    </location>
</feature>
<proteinExistence type="inferred from homology"/>
<dbReference type="SUPFAM" id="SSF48726">
    <property type="entry name" value="Immunoglobulin"/>
    <property type="match status" value="17"/>
</dbReference>
<feature type="non-terminal residue" evidence="21">
    <location>
        <position position="1"/>
    </location>
</feature>
<feature type="compositionally biased region" description="Low complexity" evidence="18">
    <location>
        <begin position="2021"/>
        <end position="2031"/>
    </location>
</feature>
<feature type="domain" description="Fibronectin type-III" evidence="20">
    <location>
        <begin position="1819"/>
        <end position="1917"/>
    </location>
</feature>
<keyword evidence="12" id="KW-0460">Magnesium</keyword>
<dbReference type="CDD" id="cd00096">
    <property type="entry name" value="Ig"/>
    <property type="match status" value="2"/>
</dbReference>
<keyword evidence="15" id="KW-0393">Immunoglobulin domain</keyword>
<keyword evidence="10" id="KW-0418">Kinase</keyword>
<dbReference type="SMART" id="SM00408">
    <property type="entry name" value="IGc2"/>
    <property type="match status" value="14"/>
</dbReference>
<dbReference type="InterPro" id="IPR003961">
    <property type="entry name" value="FN3_dom"/>
</dbReference>
<feature type="region of interest" description="Disordered" evidence="18">
    <location>
        <begin position="625"/>
        <end position="752"/>
    </location>
</feature>
<dbReference type="InterPro" id="IPR036116">
    <property type="entry name" value="FN3_sf"/>
</dbReference>
<dbReference type="Gene3D" id="2.60.40.10">
    <property type="entry name" value="Immunoglobulins"/>
    <property type="match status" value="29"/>
</dbReference>
<sequence>QSPDDSTRLYLECQVQGTPKPDVTWFQNETKLTTTSAKHKQTLKAATGNNYDITLEITDLGPTDAGTYKIVVKNKAGEVTANVNLNFSNEDDASAGAAESSAEGTAPTFIQKPIIKQEDDGKRLIFECKIAADPKPDLFWSHDDVAIENAGRYLIYCDPLPNNAYVACLSIDDVNASDAGKYKISAKNKLGESNAHIQLNLDNQDASATGRPTFTLAPQVRMFEESVLLECRCTADPVPSFTWTLDGKAIAAGARYKQGILSEGNTHTIFLEIAQLTSKDSGAYKCTAKNVKGDGAANIQLNIEGIDFKLPEGIAPSFLGKPAIKQDAKTVTVTIDILADPSPSLHWAKDGKELLNVDKIITRIDRQGGNKYRISLDIKNLATSDSGVYKCTLANELGTAVANVVIKVAGDKVTLEQLDRLAPAFEKPTTTKTITEESIRIECRCKGKQEPKITWKKEKKEIKDTPNKYKIMKTKETEETYLYILEILSPSTNDSGVYKIFAKNDAGDSQALVNLTVDADAVQQKDAEEKKPETAGNKMTAPVFADKPKEVSATDGDKVLIQCKVTGTPAPEITWFHNKKEIKPSADYVQEYDGTTAKLTIPDGYVDDSGDWTCEAWNEAGEATQTVRVTIKEKRGKAKRTRKPPAKTPAPKDEEPSKKEQRKQALEQQKAPEAAAPAAETPTSAPAPAPAPAAAVASTTPESDEQRVPTIQTEEPVYEDEGPRRQKPADKIKRVSQAKLDIISEGQSTKPRERKIREPLEVHAESLAPLFIEKPENTSAKEGQSTFVEVVVDGNPFPKVIWYKGKIEIAEGVKFKTEIDPTTGIATLHIAKCRQTDDSPYAVTAHNEHGEVHAEFHLYVKDLTDIVCIISAPQIRTDQPEETGGGGGGGDESTPGSRRSSIMDDRRPSLRRVDQENLLKVRRDSKTRRPSLADVIPDWPALHKVKRPEKEKEAFVEHLQDIKCKEEDGEITFQCTFCKPSTRIRWLKNKVEIFHGLKYHFDSSGAKQKLTIYKLHPDDSGKYFCRVNDIETSAWLEVIPAKPLYDFYKELPAKMDVFRTKQTVLECHVNDSNAPVKWFKNGIPIDFEKDKRIKYHQDMTRCILRIFKTTKADEGEYTCQIDDDRGIKTSGYLYVEEPQWRFETKLPATLEGDENDKIELECSVQDEDAECDWYFEGEASRMHSPLLILISYGKVRKLVVRKLHPVDDKGKYECRTGVMTTHCDVSVRPALRIEKGLKDINALEEEDVAIEVTLSKPDARGKWLKDGKILYPDQKTVILNEGNVYRLKLKSIGLKDAGDISFQCGDLKDSCKISVKESEKPPRIDATRFAKSVTIKAGRPLDLEIPYDAYPAPTMTWTKDGKTVQPGDGSSCQTTLDAKKCKLNIEKSKRGDTGKYELTLRNAKGEVKIPIDVIVLDRPGKPEGPMKVSDVTKETCVVSWKPPLDNGGAPIERYVVEKQDLGRGGWTPAGDVNGETTSLRVTKLTPGKEYLFRVRAVNKEGDGEPLETTGATLAKNPYDEPSAPGKPEVADWDKDRVDLQWEAPEKDGGAPVEKYVIERREKGREPWQKAAEVPGSSTKGSCGGLSEGKEYEFRVVAVNKAGPSEPSEPSKAVIAKPRFLKPRINKVGLKSVTVKQGQTITLEAPYAAEPLPTMTWQRDATEVTPDDRTQMTQTDKLAKLVITKAVRADTGRYLIRLVNDSGTETADCEVIVLGPPSKPRGPLEVKGVTKSSVTLSWLPPTDNGGKEISNYVVEKRDKQSGDWVRCAEGVNGTEVTIGKLKEGHEYEFRVMAENANGLSEPLVTDKGVLVKNPFTEPGAPGTPECVSRDRKHIEVKWTPPRNDGGNPVKGYIVERREKAAKKKEWTKINRGEVHKATNFVDENVTAMKEYEYRVTAVNDAGPGEPSDLSGSIAARPEKEKPSFDTSQLFGPLGKKEIRVKAGEPLTIDLPINGSPTPVITWTKDGETVQPARDTQIENDDFHAKLHKPIAKRADTGKYKVQLKNDSGEDECDIDVIVLDKPGTPEGPLETTETTKDSVSLQWKPPKDYGGGDITGYTIEKCPENSDRWEKVPGVFTQPKGTIKDLEMNKKFKFRVKAENIYGLSEPLETTSLITVKPPYDAPDAPDTPEIAEYNSTFIKLKWEKPKRDGGNPVSGYNIEMREKGSNNWVPCNNLPTKNTEYTVTGLREGQTYEFRVAAVNGAGPGTPSKPTKPQRAEVPMYVADAPDQPKVEKITKDSVTLSWKKPANDGGSRITGYIVEKRSPDSRDWTEVTELPAREHSCTVPNLKEGDDISFRIRAVNAIGPSEASKPTDAVTVQDQPDKPSFLDLHNIKDITVRAGKDFELHIPYKATPKATAQWLIDDKELIADDRVNTKLSDNVVTVLNRKAERGDTGIYKLILKNTEGTNQVQFRVNVLAPPAKPEGPLDATNVTAEGCTLNWKPPKDDGGNDIKHYVVERREAGTEKWTKIGPPVSGTTCDVRGLEDGKNYEFRVAAENDNGVSEPLVVDTPVKAKWPFKTPDAPGTPECVAHTSDSITLQWARPQSDGGNPIRGYLIEKKEKGTDRWIPVNREPASGTEYTVPGLVDGKEYEFRVAAVNRAGPGEYAKTEGPIQARPPDVAPHAVGFSTFAPKEIIVRAGEDLKLTVPFIGSPAPQVTFGKNGDEVKPDGNTQMTVKDGVAELVVPKVKAGDTGLYSCTLKNNLGQETVQMKVVVVDKPDTPEGPLNVSDVKPDSCVLTWKPPKNDGGAPISNYVIEKFDTKKGEWQKVSSFCRTPFYEVTGLDEGSEYKFRVSAENVYGQSVPLECEKPIVAKLPYNAPQGPSNVEVGKQTEDSVTLKWDKPKNDGGSKVTGYQVEIRKPDSDIWEVVNDYPIKGNDFTVENLDVGKPYEFRVKAKNAAGWGDYTKLDRPVTLKPDTIPPSSPGLPEVKKVGKNYVELSWTPPANDGGSKITNYVVEKRPVGSDQWTKASPYTVVDNTATVTDLPENGEFEFRVKAVNKAGEGEPSSTTGRVKITEYPNGHAPTFVKKLVDTSAPLNGEATFTVEFEGNPVPEVKWFRNGLELSSSGRYRISTKPNEFKSTLIFN</sequence>
<gene>
    <name evidence="21" type="ORF">XAT740_LOCUS38840</name>
</gene>
<feature type="region of interest" description="Disordered" evidence="18">
    <location>
        <begin position="1501"/>
        <end position="1530"/>
    </location>
</feature>
<feature type="domain" description="Ig-like" evidence="19">
    <location>
        <begin position="1622"/>
        <end position="1711"/>
    </location>
</feature>
<evidence type="ECO:0000256" key="18">
    <source>
        <dbReference type="SAM" id="MobiDB-lite"/>
    </source>
</evidence>
<evidence type="ECO:0000256" key="10">
    <source>
        <dbReference type="ARBA" id="ARBA00022777"/>
    </source>
</evidence>
<feature type="compositionally biased region" description="Low complexity" evidence="18">
    <location>
        <begin position="671"/>
        <end position="684"/>
    </location>
</feature>
<feature type="domain" description="Ig-like" evidence="19">
    <location>
        <begin position="1043"/>
        <end position="1130"/>
    </location>
</feature>
<dbReference type="FunFam" id="2.60.40.10:FF:000107">
    <property type="entry name" value="Myosin, light chain kinase a"/>
    <property type="match status" value="1"/>
</dbReference>
<keyword evidence="13" id="KW-0112">Calmodulin-binding</keyword>
<dbReference type="InterPro" id="IPR003599">
    <property type="entry name" value="Ig_sub"/>
</dbReference>
<feature type="domain" description="Ig-like" evidence="19">
    <location>
        <begin position="1921"/>
        <end position="2013"/>
    </location>
</feature>
<feature type="domain" description="Ig-like" evidence="19">
    <location>
        <begin position="1322"/>
        <end position="1410"/>
    </location>
</feature>
<dbReference type="FunFam" id="2.60.40.10:FF:000003">
    <property type="entry name" value="Titin isoform E"/>
    <property type="match status" value="2"/>
</dbReference>
<feature type="domain" description="Fibronectin type-III" evidence="20">
    <location>
        <begin position="1523"/>
        <end position="1618"/>
    </location>
</feature>
<feature type="compositionally biased region" description="Basic and acidic residues" evidence="18">
    <location>
        <begin position="650"/>
        <end position="665"/>
    </location>
</feature>
<feature type="compositionally biased region" description="Basic and acidic residues" evidence="18">
    <location>
        <begin position="901"/>
        <end position="924"/>
    </location>
</feature>
<feature type="compositionally biased region" description="Basic residues" evidence="18">
    <location>
        <begin position="634"/>
        <end position="645"/>
    </location>
</feature>
<dbReference type="SUPFAM" id="SSF49265">
    <property type="entry name" value="Fibronectin type III"/>
    <property type="match status" value="7"/>
</dbReference>
<keyword evidence="22" id="KW-1185">Reference proteome</keyword>
<evidence type="ECO:0000259" key="19">
    <source>
        <dbReference type="PROSITE" id="PS50835"/>
    </source>
</evidence>
<organism evidence="21 22">
    <name type="scientific">Adineta ricciae</name>
    <name type="common">Rotifer</name>
    <dbReference type="NCBI Taxonomy" id="249248"/>
    <lineage>
        <taxon>Eukaryota</taxon>
        <taxon>Metazoa</taxon>
        <taxon>Spiralia</taxon>
        <taxon>Gnathifera</taxon>
        <taxon>Rotifera</taxon>
        <taxon>Eurotatoria</taxon>
        <taxon>Bdelloidea</taxon>
        <taxon>Adinetida</taxon>
        <taxon>Adinetidae</taxon>
        <taxon>Adineta</taxon>
    </lineage>
</organism>
<dbReference type="EMBL" id="CAJNOR010004238">
    <property type="protein sequence ID" value="CAF1486538.1"/>
    <property type="molecule type" value="Genomic_DNA"/>
</dbReference>
<comment type="subcellular location">
    <subcellularLocation>
        <location evidence="2">Cytoplasm</location>
        <location evidence="2">Myofibril</location>
    </subcellularLocation>
</comment>
<feature type="compositionally biased region" description="Basic and acidic residues" evidence="18">
    <location>
        <begin position="721"/>
        <end position="733"/>
    </location>
</feature>
<dbReference type="Pfam" id="PF07679">
    <property type="entry name" value="I-set"/>
    <property type="match status" value="15"/>
</dbReference>
<comment type="caution">
    <text evidence="21">The sequence shown here is derived from an EMBL/GenBank/DDBJ whole genome shotgun (WGS) entry which is preliminary data.</text>
</comment>
<evidence type="ECO:0000313" key="21">
    <source>
        <dbReference type="EMBL" id="CAF1486538.1"/>
    </source>
</evidence>
<feature type="region of interest" description="Disordered" evidence="18">
    <location>
        <begin position="1897"/>
        <end position="1929"/>
    </location>
</feature>
<feature type="domain" description="Fibronectin type-III" evidence="20">
    <location>
        <begin position="2522"/>
        <end position="2617"/>
    </location>
</feature>
<evidence type="ECO:0000256" key="9">
    <source>
        <dbReference type="ARBA" id="ARBA00022737"/>
    </source>
</evidence>
<name>A0A815S2M2_ADIRI</name>
<dbReference type="SMART" id="SM00060">
    <property type="entry name" value="FN3"/>
    <property type="match status" value="12"/>
</dbReference>
<dbReference type="FunFam" id="2.60.40.10:FF:000032">
    <property type="entry name" value="palladin isoform X1"/>
    <property type="match status" value="3"/>
</dbReference>
<dbReference type="FunFam" id="2.60.40.10:FF:000160">
    <property type="entry name" value="Titin a"/>
    <property type="match status" value="2"/>
</dbReference>
<dbReference type="Proteomes" id="UP000663828">
    <property type="component" value="Unassembled WGS sequence"/>
</dbReference>
<dbReference type="FunFam" id="2.60.40.10:FF:000051">
    <property type="entry name" value="Uncharacterized protein, isoform J"/>
    <property type="match status" value="3"/>
</dbReference>